<feature type="signal peptide" evidence="1">
    <location>
        <begin position="1"/>
        <end position="26"/>
    </location>
</feature>
<evidence type="ECO:0008006" key="4">
    <source>
        <dbReference type="Google" id="ProtNLM"/>
    </source>
</evidence>
<protein>
    <recommendedName>
        <fullName evidence="4">Outer membrane beta-barrel protein</fullName>
    </recommendedName>
</protein>
<name>A0A7H1N292_9PROT</name>
<evidence type="ECO:0000313" key="3">
    <source>
        <dbReference type="Proteomes" id="UP000516369"/>
    </source>
</evidence>
<dbReference type="EMBL" id="CP053923">
    <property type="protein sequence ID" value="QNT69828.1"/>
    <property type="molecule type" value="Genomic_DNA"/>
</dbReference>
<dbReference type="KEGG" id="dvn:HQ394_11510"/>
<evidence type="ECO:0000313" key="2">
    <source>
        <dbReference type="EMBL" id="QNT69828.1"/>
    </source>
</evidence>
<keyword evidence="3" id="KW-1185">Reference proteome</keyword>
<keyword evidence="1" id="KW-0732">Signal</keyword>
<dbReference type="RefSeq" id="WP_190260341.1">
    <property type="nucleotide sequence ID" value="NZ_CP053923.1"/>
</dbReference>
<organism evidence="2 3">
    <name type="scientific">Defluviicoccus vanus</name>
    <dbReference type="NCBI Taxonomy" id="111831"/>
    <lineage>
        <taxon>Bacteria</taxon>
        <taxon>Pseudomonadati</taxon>
        <taxon>Pseudomonadota</taxon>
        <taxon>Alphaproteobacteria</taxon>
        <taxon>Rhodospirillales</taxon>
        <taxon>Rhodospirillaceae</taxon>
        <taxon>Defluviicoccus</taxon>
    </lineage>
</organism>
<dbReference type="Proteomes" id="UP000516369">
    <property type="component" value="Chromosome"/>
</dbReference>
<gene>
    <name evidence="2" type="ORF">HQ394_11510</name>
</gene>
<proteinExistence type="predicted"/>
<sequence length="250" mass="25765">MRSLAGLAMALSVLAATVGTFDGASAAELGTAHGDTFVLGDGQDTTVPGAVNLQDFAQPITPGALGSTPVQSATASVGGVNVGALSEFGSGVGSRSVAGTPAVPSRNSNALVGGYAGYRFTSEANPRDGYGVNMHFGTDPLSSTDSWRVQPGFDYTTSFGSSWQLNSRLFSTYNLDGSSAGARAGLAGEERGFRDVGLSLGLGYAPSEKWTVQTQATYAVPLRSQDKTRSSEEGDTSNEFFGGVILNYRF</sequence>
<accession>A0A7H1N292</accession>
<feature type="chain" id="PRO_5028861683" description="Outer membrane beta-barrel protein" evidence="1">
    <location>
        <begin position="27"/>
        <end position="250"/>
    </location>
</feature>
<dbReference type="AlphaFoldDB" id="A0A7H1N292"/>
<evidence type="ECO:0000256" key="1">
    <source>
        <dbReference type="SAM" id="SignalP"/>
    </source>
</evidence>
<reference evidence="2 3" key="1">
    <citation type="submission" date="2020-05" db="EMBL/GenBank/DDBJ databases">
        <title>Complete closed genome sequence of Defluviicoccus vanus.</title>
        <authorList>
            <person name="Bessarab I."/>
            <person name="Arumugam K."/>
            <person name="Maszenan A.M."/>
            <person name="Seviour R.J."/>
            <person name="Williams R.B."/>
        </authorList>
    </citation>
    <scope>NUCLEOTIDE SEQUENCE [LARGE SCALE GENOMIC DNA]</scope>
    <source>
        <strain evidence="2 3">Ben 114</strain>
    </source>
</reference>